<keyword evidence="3" id="KW-1185">Reference proteome</keyword>
<dbReference type="InterPro" id="IPR021527">
    <property type="entry name" value="DUF2795"/>
</dbReference>
<evidence type="ECO:0000256" key="1">
    <source>
        <dbReference type="SAM" id="MobiDB-lite"/>
    </source>
</evidence>
<sequence>MTYRDDLRVDKALQGADFPRSRQQVLDYARERDADDKTLEALRALPEGTYDNGAQVVRAVPQEPEGDRPGGTDR</sequence>
<evidence type="ECO:0000313" key="2">
    <source>
        <dbReference type="EMBL" id="GAA1384828.1"/>
    </source>
</evidence>
<dbReference type="EMBL" id="BAAAJK010000006">
    <property type="protein sequence ID" value="GAA1384828.1"/>
    <property type="molecule type" value="Genomic_DNA"/>
</dbReference>
<comment type="caution">
    <text evidence="2">The sequence shown here is derived from an EMBL/GenBank/DDBJ whole genome shotgun (WGS) entry which is preliminary data.</text>
</comment>
<dbReference type="RefSeq" id="WP_344020021.1">
    <property type="nucleotide sequence ID" value="NZ_BAAAJK010000006.1"/>
</dbReference>
<name>A0ABN1XLH8_9PSEU</name>
<feature type="region of interest" description="Disordered" evidence="1">
    <location>
        <begin position="50"/>
        <end position="74"/>
    </location>
</feature>
<dbReference type="Proteomes" id="UP001501414">
    <property type="component" value="Unassembled WGS sequence"/>
</dbReference>
<evidence type="ECO:0000313" key="3">
    <source>
        <dbReference type="Proteomes" id="UP001501414"/>
    </source>
</evidence>
<evidence type="ECO:0008006" key="4">
    <source>
        <dbReference type="Google" id="ProtNLM"/>
    </source>
</evidence>
<organism evidence="2 3">
    <name type="scientific">Pseudonocardia kongjuensis</name>
    <dbReference type="NCBI Taxonomy" id="102227"/>
    <lineage>
        <taxon>Bacteria</taxon>
        <taxon>Bacillati</taxon>
        <taxon>Actinomycetota</taxon>
        <taxon>Actinomycetes</taxon>
        <taxon>Pseudonocardiales</taxon>
        <taxon>Pseudonocardiaceae</taxon>
        <taxon>Pseudonocardia</taxon>
    </lineage>
</organism>
<reference evidence="2 3" key="1">
    <citation type="journal article" date="2019" name="Int. J. Syst. Evol. Microbiol.">
        <title>The Global Catalogue of Microorganisms (GCM) 10K type strain sequencing project: providing services to taxonomists for standard genome sequencing and annotation.</title>
        <authorList>
            <consortium name="The Broad Institute Genomics Platform"/>
            <consortium name="The Broad Institute Genome Sequencing Center for Infectious Disease"/>
            <person name="Wu L."/>
            <person name="Ma J."/>
        </authorList>
    </citation>
    <scope>NUCLEOTIDE SEQUENCE [LARGE SCALE GENOMIC DNA]</scope>
    <source>
        <strain evidence="2 3">JCM 11896</strain>
    </source>
</reference>
<protein>
    <recommendedName>
        <fullName evidence="4">DUF2795 domain-containing protein</fullName>
    </recommendedName>
</protein>
<gene>
    <name evidence="2" type="ORF">GCM10009613_16260</name>
</gene>
<proteinExistence type="predicted"/>
<feature type="compositionally biased region" description="Basic and acidic residues" evidence="1">
    <location>
        <begin position="65"/>
        <end position="74"/>
    </location>
</feature>
<dbReference type="Pfam" id="PF11387">
    <property type="entry name" value="DUF2795"/>
    <property type="match status" value="1"/>
</dbReference>
<accession>A0ABN1XLH8</accession>